<reference evidence="3" key="1">
    <citation type="submission" date="2022-10" db="EMBL/GenBank/DDBJ databases">
        <title>Gaoshiqiia sediminis gen. nov., sp. nov., isolated from coastal sediment.</title>
        <authorList>
            <person name="Yu W.X."/>
            <person name="Mu D.S."/>
            <person name="Du J.Z."/>
            <person name="Liang Y.Q."/>
        </authorList>
    </citation>
    <scope>NUCLEOTIDE SEQUENCE</scope>
    <source>
        <strain evidence="3">A06</strain>
    </source>
</reference>
<evidence type="ECO:0000313" key="3">
    <source>
        <dbReference type="EMBL" id="MCW0481297.1"/>
    </source>
</evidence>
<dbReference type="Pfam" id="PF02638">
    <property type="entry name" value="GHL10"/>
    <property type="match status" value="1"/>
</dbReference>
<dbReference type="Proteomes" id="UP001163821">
    <property type="component" value="Unassembled WGS sequence"/>
</dbReference>
<dbReference type="EMBL" id="JAPAAF010000001">
    <property type="protein sequence ID" value="MCW0481297.1"/>
    <property type="molecule type" value="Genomic_DNA"/>
</dbReference>
<evidence type="ECO:0000313" key="4">
    <source>
        <dbReference type="Proteomes" id="UP001163821"/>
    </source>
</evidence>
<dbReference type="Gene3D" id="3.20.20.80">
    <property type="entry name" value="Glycosidases"/>
    <property type="match status" value="1"/>
</dbReference>
<name>A0AA41Y562_9BACT</name>
<dbReference type="AlphaFoldDB" id="A0AA41Y562"/>
<evidence type="ECO:0000259" key="2">
    <source>
        <dbReference type="Pfam" id="PF02638"/>
    </source>
</evidence>
<comment type="caution">
    <text evidence="3">The sequence shown here is derived from an EMBL/GenBank/DDBJ whole genome shotgun (WGS) entry which is preliminary data.</text>
</comment>
<keyword evidence="1" id="KW-0732">Signal</keyword>
<keyword evidence="4" id="KW-1185">Reference proteome</keyword>
<sequence length="359" mass="41411">MKKRDFIKSSLLAGIGLASLKNSLGAELKHKPQPNELKHWVWENPNQEEDEKSLTEKYKRFYDAGIRGMFFENDSEKHFRVAKKAGLEAHRWMWTMNRGEKELLAAHPDWYAVNRNGDSCATKPPYVNYYRWLCPSKPEVLAYLEEQVRQILATNYVDGIHLDYIRYCDVILPVNLWENYGIVQQQELPEYDFCYCPTCRSAYLEMHGTDPLDLEYPDQSLSWRQFRYDRISGVVNRLAVVAGEYKKPVTAAVFPTPEVARRMVRQDWTNWNLDGVCPMIYHGFYREQPAWIGAAVAEGVRFLCGRFPLYAGLFLPDFKSDTELTEGIQAALKSGAAGISFFGKVDEKVLAVLYRTSGK</sequence>
<dbReference type="InterPro" id="IPR017853">
    <property type="entry name" value="GH"/>
</dbReference>
<dbReference type="RefSeq" id="WP_282589901.1">
    <property type="nucleotide sequence ID" value="NZ_JAPAAF010000001.1"/>
</dbReference>
<organism evidence="3 4">
    <name type="scientific">Gaoshiqia sediminis</name>
    <dbReference type="NCBI Taxonomy" id="2986998"/>
    <lineage>
        <taxon>Bacteria</taxon>
        <taxon>Pseudomonadati</taxon>
        <taxon>Bacteroidota</taxon>
        <taxon>Bacteroidia</taxon>
        <taxon>Marinilabiliales</taxon>
        <taxon>Prolixibacteraceae</taxon>
        <taxon>Gaoshiqia</taxon>
    </lineage>
</organism>
<dbReference type="PANTHER" id="PTHR43405">
    <property type="entry name" value="GLYCOSYL HYDROLASE DIGH"/>
    <property type="match status" value="1"/>
</dbReference>
<protein>
    <submittedName>
        <fullName evidence="3">Family 10 glycosylhydrolase</fullName>
    </submittedName>
</protein>
<dbReference type="SUPFAM" id="SSF51445">
    <property type="entry name" value="(Trans)glycosidases"/>
    <property type="match status" value="1"/>
</dbReference>
<dbReference type="InterPro" id="IPR052177">
    <property type="entry name" value="Divisome_Glycosyl_Hydrolase"/>
</dbReference>
<evidence type="ECO:0000256" key="1">
    <source>
        <dbReference type="ARBA" id="ARBA00022729"/>
    </source>
</evidence>
<gene>
    <name evidence="3" type="ORF">N2K84_01055</name>
</gene>
<feature type="domain" description="Glycosyl hydrolase-like 10" evidence="2">
    <location>
        <begin position="82"/>
        <end position="289"/>
    </location>
</feature>
<proteinExistence type="predicted"/>
<accession>A0AA41Y562</accession>
<dbReference type="PANTHER" id="PTHR43405:SF1">
    <property type="entry name" value="GLYCOSYL HYDROLASE DIGH"/>
    <property type="match status" value="1"/>
</dbReference>
<dbReference type="InterPro" id="IPR003790">
    <property type="entry name" value="GHL10"/>
</dbReference>